<evidence type="ECO:0000256" key="4">
    <source>
        <dbReference type="ARBA" id="ARBA00022759"/>
    </source>
</evidence>
<dbReference type="InterPro" id="IPR014721">
    <property type="entry name" value="Ribsml_uS5_D2-typ_fold_subgr"/>
</dbReference>
<keyword evidence="10" id="KW-1185">Reference proteome</keyword>
<comment type="catalytic activity">
    <reaction evidence="7">
        <text>Endonucleolytic cleavage of RNA, removing 5'-extranucleotides from tRNA precursor.</text>
        <dbReference type="EC" id="3.1.26.5"/>
    </reaction>
</comment>
<proteinExistence type="inferred from homology"/>
<keyword evidence="3 7" id="KW-0540">Nuclease</keyword>
<dbReference type="RefSeq" id="WP_275118774.1">
    <property type="nucleotide sequence ID" value="NZ_JAOTPO010000007.1"/>
</dbReference>
<evidence type="ECO:0000256" key="1">
    <source>
        <dbReference type="ARBA" id="ARBA00002663"/>
    </source>
</evidence>
<evidence type="ECO:0000256" key="3">
    <source>
        <dbReference type="ARBA" id="ARBA00022722"/>
    </source>
</evidence>
<gene>
    <name evidence="7 9" type="primary">rnpA</name>
    <name evidence="9" type="ORF">N7Z68_12315</name>
</gene>
<comment type="subunit">
    <text evidence="7">Consists of a catalytic RNA component (M1 or rnpB) and a protein subunit.</text>
</comment>
<dbReference type="NCBIfam" id="TIGR00188">
    <property type="entry name" value="rnpA"/>
    <property type="match status" value="1"/>
</dbReference>
<keyword evidence="2 7" id="KW-0819">tRNA processing</keyword>
<comment type="similarity">
    <text evidence="7">Belongs to the RnpA family.</text>
</comment>
<dbReference type="Proteomes" id="UP001148125">
    <property type="component" value="Unassembled WGS sequence"/>
</dbReference>
<comment type="caution">
    <text evidence="9">The sequence shown here is derived from an EMBL/GenBank/DDBJ whole genome shotgun (WGS) entry which is preliminary data.</text>
</comment>
<evidence type="ECO:0000313" key="9">
    <source>
        <dbReference type="EMBL" id="MDE5414162.1"/>
    </source>
</evidence>
<evidence type="ECO:0000256" key="7">
    <source>
        <dbReference type="HAMAP-Rule" id="MF_00227"/>
    </source>
</evidence>
<evidence type="ECO:0000256" key="6">
    <source>
        <dbReference type="ARBA" id="ARBA00022884"/>
    </source>
</evidence>
<dbReference type="PANTHER" id="PTHR33992">
    <property type="entry name" value="RIBONUCLEASE P PROTEIN COMPONENT"/>
    <property type="match status" value="1"/>
</dbReference>
<dbReference type="InterPro" id="IPR020539">
    <property type="entry name" value="RNase_P_CS"/>
</dbReference>
<evidence type="ECO:0000256" key="2">
    <source>
        <dbReference type="ARBA" id="ARBA00022694"/>
    </source>
</evidence>
<keyword evidence="4 7" id="KW-0255">Endonuclease</keyword>
<dbReference type="GO" id="GO:0004526">
    <property type="term" value="F:ribonuclease P activity"/>
    <property type="evidence" value="ECO:0007669"/>
    <property type="project" value="UniProtKB-EC"/>
</dbReference>
<evidence type="ECO:0000256" key="5">
    <source>
        <dbReference type="ARBA" id="ARBA00022801"/>
    </source>
</evidence>
<dbReference type="Gene3D" id="3.30.230.10">
    <property type="match status" value="1"/>
</dbReference>
<evidence type="ECO:0000256" key="8">
    <source>
        <dbReference type="NCBIfam" id="TIGR00188"/>
    </source>
</evidence>
<dbReference type="Pfam" id="PF00825">
    <property type="entry name" value="Ribonuclease_P"/>
    <property type="match status" value="1"/>
</dbReference>
<dbReference type="PANTHER" id="PTHR33992:SF1">
    <property type="entry name" value="RIBONUCLEASE P PROTEIN COMPONENT"/>
    <property type="match status" value="1"/>
</dbReference>
<dbReference type="InterPro" id="IPR020568">
    <property type="entry name" value="Ribosomal_Su5_D2-typ_SF"/>
</dbReference>
<dbReference type="SUPFAM" id="SSF54211">
    <property type="entry name" value="Ribosomal protein S5 domain 2-like"/>
    <property type="match status" value="1"/>
</dbReference>
<dbReference type="EC" id="3.1.26.5" evidence="7 8"/>
<dbReference type="EMBL" id="JAOTPO010000007">
    <property type="protein sequence ID" value="MDE5414162.1"/>
    <property type="molecule type" value="Genomic_DNA"/>
</dbReference>
<reference evidence="9" key="1">
    <citation type="submission" date="2024-05" db="EMBL/GenBank/DDBJ databases">
        <title>Alkalihalobacillus sp. strain MEB203 novel alkaliphilic bacterium from Lonar Lake, India.</title>
        <authorList>
            <person name="Joshi A."/>
            <person name="Thite S."/>
            <person name="Mengade P."/>
        </authorList>
    </citation>
    <scope>NUCLEOTIDE SEQUENCE</scope>
    <source>
        <strain evidence="9">MEB 203</strain>
    </source>
</reference>
<dbReference type="PROSITE" id="PS00648">
    <property type="entry name" value="RIBONUCLEASE_P"/>
    <property type="match status" value="1"/>
</dbReference>
<name>A0ABT5VHC7_9BACI</name>
<protein>
    <recommendedName>
        <fullName evidence="7 8">Ribonuclease P protein component</fullName>
        <shortName evidence="7">RNase P protein</shortName>
        <shortName evidence="7">RNaseP protein</shortName>
        <ecNumber evidence="7 8">3.1.26.5</ecNumber>
    </recommendedName>
    <alternativeName>
        <fullName evidence="7">Protein C5</fullName>
    </alternativeName>
</protein>
<dbReference type="HAMAP" id="MF_00227">
    <property type="entry name" value="RNase_P"/>
    <property type="match status" value="1"/>
</dbReference>
<accession>A0ABT5VHC7</accession>
<keyword evidence="5 7" id="KW-0378">Hydrolase</keyword>
<dbReference type="InterPro" id="IPR000100">
    <property type="entry name" value="RNase_P"/>
</dbReference>
<organism evidence="9 10">
    <name type="scientific">Alkalihalobacterium chitinilyticum</name>
    <dbReference type="NCBI Taxonomy" id="2980103"/>
    <lineage>
        <taxon>Bacteria</taxon>
        <taxon>Bacillati</taxon>
        <taxon>Bacillota</taxon>
        <taxon>Bacilli</taxon>
        <taxon>Bacillales</taxon>
        <taxon>Bacillaceae</taxon>
        <taxon>Alkalihalobacterium</taxon>
    </lineage>
</organism>
<keyword evidence="6 7" id="KW-0694">RNA-binding</keyword>
<comment type="function">
    <text evidence="1 7">RNaseP catalyzes the removal of the 5'-leader sequence from pre-tRNA to produce the mature 5'-terminus. It can also cleave other RNA substrates such as 4.5S RNA. The protein component plays an auxiliary but essential role in vivo by binding to the 5'-leader sequence and broadening the substrate specificity of the ribozyme.</text>
</comment>
<evidence type="ECO:0000313" key="10">
    <source>
        <dbReference type="Proteomes" id="UP001148125"/>
    </source>
</evidence>
<sequence length="134" mass="15883">MKKAFRIKKNEEFSIVFKKGKSVANRQFVLYALHKEGQPHFRIGLSVSKRVGNAVMRNRIKRVIREWFHQYEDQLMQDKDYVVIARKPTADMDFFEMEKSLIHVSKKAGVFLKDRLHSENQAVPNRKNKSRFGE</sequence>